<dbReference type="GO" id="GO:0005576">
    <property type="term" value="C:extracellular region"/>
    <property type="evidence" value="ECO:0007669"/>
    <property type="project" value="InterPro"/>
</dbReference>
<organism evidence="5 6">
    <name type="scientific">Clytia hemisphaerica</name>
    <dbReference type="NCBI Taxonomy" id="252671"/>
    <lineage>
        <taxon>Eukaryota</taxon>
        <taxon>Metazoa</taxon>
        <taxon>Cnidaria</taxon>
        <taxon>Hydrozoa</taxon>
        <taxon>Hydroidolina</taxon>
        <taxon>Leptothecata</taxon>
        <taxon>Obeliida</taxon>
        <taxon>Clytiidae</taxon>
        <taxon>Clytia</taxon>
    </lineage>
</organism>
<evidence type="ECO:0000313" key="5">
    <source>
        <dbReference type="EnsemblMetazoa" id="CLYHEMP003285.1"/>
    </source>
</evidence>
<protein>
    <recommendedName>
        <fullName evidence="7">Cnidarian restricted protein</fullName>
    </recommendedName>
</protein>
<evidence type="ECO:0000256" key="4">
    <source>
        <dbReference type="SAM" id="SignalP"/>
    </source>
</evidence>
<evidence type="ECO:0000256" key="3">
    <source>
        <dbReference type="SAM" id="MobiDB-lite"/>
    </source>
</evidence>
<feature type="compositionally biased region" description="Basic and acidic residues" evidence="3">
    <location>
        <begin position="88"/>
        <end position="99"/>
    </location>
</feature>
<dbReference type="EnsemblMetazoa" id="CLYHEMT003285.1">
    <property type="protein sequence ID" value="CLYHEMP003285.1"/>
    <property type="gene ID" value="CLYHEMG003285"/>
</dbReference>
<feature type="signal peptide" evidence="4">
    <location>
        <begin position="1"/>
        <end position="19"/>
    </location>
</feature>
<comment type="similarity">
    <text evidence="1">Belongs to the vasopressin/oxytocin family.</text>
</comment>
<feature type="region of interest" description="Disordered" evidence="3">
    <location>
        <begin position="85"/>
        <end position="106"/>
    </location>
</feature>
<evidence type="ECO:0000256" key="1">
    <source>
        <dbReference type="ARBA" id="ARBA00007369"/>
    </source>
</evidence>
<sequence length="106" mass="11576">MEGLTIFALVLALTTTTLANPCYVHGYCGGEGGDEMEPSKSWSDTVYDMTPCFIRNCPKGGDEMEPSKSWSDSVYDMTPCFIRNCPKGGDEMEDGKSNDDDTPEAI</sequence>
<reference evidence="5" key="1">
    <citation type="submission" date="2021-01" db="UniProtKB">
        <authorList>
            <consortium name="EnsemblMetazoa"/>
        </authorList>
    </citation>
    <scope>IDENTIFICATION</scope>
</reference>
<proteinExistence type="inferred from homology"/>
<feature type="chain" id="PRO_5029818588" description="Cnidarian restricted protein" evidence="4">
    <location>
        <begin position="20"/>
        <end position="106"/>
    </location>
</feature>
<dbReference type="AlphaFoldDB" id="A0A7M5V478"/>
<evidence type="ECO:0008006" key="7">
    <source>
        <dbReference type="Google" id="ProtNLM"/>
    </source>
</evidence>
<dbReference type="Proteomes" id="UP000594262">
    <property type="component" value="Unplaced"/>
</dbReference>
<name>A0A7M5V478_9CNID</name>
<dbReference type="PROSITE" id="PS00264">
    <property type="entry name" value="NEUROHYPOPHYS_HORM"/>
    <property type="match status" value="2"/>
</dbReference>
<keyword evidence="4" id="KW-0732">Signal</keyword>
<keyword evidence="6" id="KW-1185">Reference proteome</keyword>
<evidence type="ECO:0000256" key="2">
    <source>
        <dbReference type="ARBA" id="ARBA00023157"/>
    </source>
</evidence>
<keyword evidence="2" id="KW-1015">Disulfide bond</keyword>
<dbReference type="InterPro" id="IPR022423">
    <property type="entry name" value="Neurohypophysial_hormone_CS"/>
</dbReference>
<dbReference type="GO" id="GO:0005185">
    <property type="term" value="F:neurohypophyseal hormone activity"/>
    <property type="evidence" value="ECO:0007669"/>
    <property type="project" value="InterPro"/>
</dbReference>
<evidence type="ECO:0000313" key="6">
    <source>
        <dbReference type="Proteomes" id="UP000594262"/>
    </source>
</evidence>
<accession>A0A7M5V478</accession>